<dbReference type="GO" id="GO:0008658">
    <property type="term" value="F:penicillin binding"/>
    <property type="evidence" value="ECO:0007669"/>
    <property type="project" value="InterPro"/>
</dbReference>
<reference evidence="8" key="2">
    <citation type="submission" date="2013-03" db="EMBL/GenBank/DDBJ databases">
        <title>The Genome Sequence of Oribacterium sp. ACB1.</title>
        <authorList>
            <consortium name="The Broad Institute Genomics Platform"/>
            <consortium name="The Broad Institute Genome Sequencing Center for Infectious Disease"/>
            <person name="Earl A."/>
            <person name="Ward D."/>
            <person name="Feldgarden M."/>
            <person name="Gevers D."/>
            <person name="Sizova M."/>
            <person name="Hazen A."/>
            <person name="Epstein S."/>
            <person name="Walker B."/>
            <person name="Young S."/>
            <person name="Zeng Q."/>
            <person name="Gargeya S."/>
            <person name="Fitzgerald M."/>
            <person name="Haas B."/>
            <person name="Abouelleil A."/>
            <person name="Allen A.W."/>
            <person name="Alvarado L."/>
            <person name="Arachchi H.M."/>
            <person name="Berlin A.M."/>
            <person name="Chapman S.B."/>
            <person name="Gainer-Dewar J."/>
            <person name="Goldberg J."/>
            <person name="Griggs A."/>
            <person name="Gujja S."/>
            <person name="Hansen M."/>
            <person name="Howarth C."/>
            <person name="Imamovic A."/>
            <person name="Ireland A."/>
            <person name="Larimer J."/>
            <person name="McCowan C."/>
            <person name="Murphy C."/>
            <person name="Pearson M."/>
            <person name="Poon T.W."/>
            <person name="Priest M."/>
            <person name="Roberts A."/>
            <person name="Saif S."/>
            <person name="Shea T."/>
            <person name="Sisk P."/>
            <person name="Sykes S."/>
            <person name="Wortman J."/>
            <person name="Nusbaum C."/>
            <person name="Birren B."/>
        </authorList>
    </citation>
    <scope>NUCLEOTIDE SEQUENCE [LARGE SCALE GENOMIC DNA]</scope>
    <source>
        <strain evidence="8">ACB1</strain>
    </source>
</reference>
<name>G9WLA6_9FIRM</name>
<dbReference type="InterPro" id="IPR001460">
    <property type="entry name" value="PCN-bd_Tpept"/>
</dbReference>
<keyword evidence="9" id="KW-1185">Reference proteome</keyword>
<dbReference type="RefSeq" id="WP_009533989.1">
    <property type="nucleotide sequence ID" value="NZ_KE148312.1"/>
</dbReference>
<dbReference type="SUPFAM" id="SSF56601">
    <property type="entry name" value="beta-lactamase/transpeptidase-like"/>
    <property type="match status" value="1"/>
</dbReference>
<dbReference type="Gene3D" id="3.40.710.10">
    <property type="entry name" value="DD-peptidase/beta-lactamase superfamily"/>
    <property type="match status" value="1"/>
</dbReference>
<evidence type="ECO:0008006" key="10">
    <source>
        <dbReference type="Google" id="ProtNLM"/>
    </source>
</evidence>
<reference evidence="8" key="1">
    <citation type="submission" date="2011-08" db="EMBL/GenBank/DDBJ databases">
        <authorList>
            <consortium name="The Broad Institute Genome Sequencing Platform"/>
            <person name="Earl A."/>
            <person name="Ward D."/>
            <person name="Feldgarden M."/>
            <person name="Gevers D."/>
            <person name="Sizova M."/>
            <person name="Hazen A."/>
            <person name="Epstein S."/>
            <person name="Young S.K."/>
            <person name="Zeng Q."/>
            <person name="Gargeya S."/>
            <person name="Fitzgerald M."/>
            <person name="Haas B."/>
            <person name="Abouelleil A."/>
            <person name="Alvarado L."/>
            <person name="Arachchi H.M."/>
            <person name="Berlin A."/>
            <person name="Brown A."/>
            <person name="Chapman S.B."/>
            <person name="Chen Z."/>
            <person name="Dunbar C."/>
            <person name="Freedman E."/>
            <person name="Gearin G."/>
            <person name="Gellesch M."/>
            <person name="Goldberg J."/>
            <person name="Griggs A."/>
            <person name="Gujja S."/>
            <person name="Heiman D."/>
            <person name="Howarth C."/>
            <person name="Larson L."/>
            <person name="Lui A."/>
            <person name="MacDonald P.J.P."/>
            <person name="Montmayeur A."/>
            <person name="Murphy C."/>
            <person name="Neiman D."/>
            <person name="Pearson M."/>
            <person name="Priest M."/>
            <person name="Roberts A."/>
            <person name="Saif S."/>
            <person name="Shea T."/>
            <person name="Shenoy N."/>
            <person name="Sisk P."/>
            <person name="Stolte C."/>
            <person name="Sykes S."/>
            <person name="Wortman J."/>
            <person name="Nusbaum C."/>
            <person name="Birren B."/>
        </authorList>
    </citation>
    <scope>NUCLEOTIDE SEQUENCE</scope>
    <source>
        <strain evidence="8">ACB1</strain>
    </source>
</reference>
<dbReference type="Gene3D" id="3.90.1310.10">
    <property type="entry name" value="Penicillin-binding protein 2a (Domain 2)"/>
    <property type="match status" value="1"/>
</dbReference>
<protein>
    <recommendedName>
        <fullName evidence="10">Penicillin-binding protein transpeptidase domain-containing protein</fullName>
    </recommendedName>
</protein>
<evidence type="ECO:0000313" key="8">
    <source>
        <dbReference type="EMBL" id="EHL12561.1"/>
    </source>
</evidence>
<dbReference type="InterPro" id="IPR036138">
    <property type="entry name" value="PBP_dimer_sf"/>
</dbReference>
<feature type="domain" description="Penicillin-binding protein dimerisation" evidence="7">
    <location>
        <begin position="75"/>
        <end position="248"/>
    </location>
</feature>
<feature type="region of interest" description="Disordered" evidence="4">
    <location>
        <begin position="693"/>
        <end position="752"/>
    </location>
</feature>
<keyword evidence="5" id="KW-1133">Transmembrane helix</keyword>
<dbReference type="PANTHER" id="PTHR30627">
    <property type="entry name" value="PEPTIDOGLYCAN D,D-TRANSPEPTIDASE"/>
    <property type="match status" value="1"/>
</dbReference>
<evidence type="ECO:0000256" key="4">
    <source>
        <dbReference type="SAM" id="MobiDB-lite"/>
    </source>
</evidence>
<evidence type="ECO:0000256" key="5">
    <source>
        <dbReference type="SAM" id="Phobius"/>
    </source>
</evidence>
<dbReference type="STRING" id="796943.HMPREF9625_00115"/>
<feature type="compositionally biased region" description="Low complexity" evidence="4">
    <location>
        <begin position="693"/>
        <end position="711"/>
    </location>
</feature>
<accession>G9WLA6</accession>
<evidence type="ECO:0000259" key="7">
    <source>
        <dbReference type="Pfam" id="PF03717"/>
    </source>
</evidence>
<dbReference type="InterPro" id="IPR005311">
    <property type="entry name" value="PBP_dimer"/>
</dbReference>
<dbReference type="Proteomes" id="UP000018461">
    <property type="component" value="Unassembled WGS sequence"/>
</dbReference>
<dbReference type="EMBL" id="AFZC02000003">
    <property type="protein sequence ID" value="EHL12561.1"/>
    <property type="molecule type" value="Genomic_DNA"/>
</dbReference>
<dbReference type="HOGENOM" id="CLU_009289_6_0_9"/>
<dbReference type="AlphaFoldDB" id="G9WLA6"/>
<dbReference type="PATRIC" id="fig|796943.3.peg.493"/>
<feature type="transmembrane region" description="Helical" evidence="5">
    <location>
        <begin position="29"/>
        <end position="51"/>
    </location>
</feature>
<dbReference type="Pfam" id="PF03717">
    <property type="entry name" value="PBP_dimer"/>
    <property type="match status" value="1"/>
</dbReference>
<gene>
    <name evidence="8" type="ORF">HMPREF9625_00115</name>
</gene>
<feature type="domain" description="Penicillin-binding protein transpeptidase" evidence="6">
    <location>
        <begin position="293"/>
        <end position="656"/>
    </location>
</feature>
<proteinExistence type="inferred from homology"/>
<comment type="subcellular location">
    <subcellularLocation>
        <location evidence="1">Membrane</location>
    </subcellularLocation>
</comment>
<dbReference type="SUPFAM" id="SSF56519">
    <property type="entry name" value="Penicillin binding protein dimerisation domain"/>
    <property type="match status" value="1"/>
</dbReference>
<evidence type="ECO:0000259" key="6">
    <source>
        <dbReference type="Pfam" id="PF00905"/>
    </source>
</evidence>
<comment type="caution">
    <text evidence="8">The sequence shown here is derived from an EMBL/GenBank/DDBJ whole genome shotgun (WGS) entry which is preliminary data.</text>
</comment>
<dbReference type="GO" id="GO:0071555">
    <property type="term" value="P:cell wall organization"/>
    <property type="evidence" value="ECO:0007669"/>
    <property type="project" value="TreeGrafter"/>
</dbReference>
<keyword evidence="3 5" id="KW-0472">Membrane</keyword>
<evidence type="ECO:0000256" key="1">
    <source>
        <dbReference type="ARBA" id="ARBA00004370"/>
    </source>
</evidence>
<dbReference type="GO" id="GO:0005886">
    <property type="term" value="C:plasma membrane"/>
    <property type="evidence" value="ECO:0007669"/>
    <property type="project" value="TreeGrafter"/>
</dbReference>
<feature type="compositionally biased region" description="Acidic residues" evidence="4">
    <location>
        <begin position="742"/>
        <end position="752"/>
    </location>
</feature>
<organism evidence="8 9">
    <name type="scientific">Oribacterium parvum ACB1</name>
    <dbReference type="NCBI Taxonomy" id="796943"/>
    <lineage>
        <taxon>Bacteria</taxon>
        <taxon>Bacillati</taxon>
        <taxon>Bacillota</taxon>
        <taxon>Clostridia</taxon>
        <taxon>Lachnospirales</taxon>
        <taxon>Lachnospiraceae</taxon>
        <taxon>Oribacterium</taxon>
    </lineage>
</organism>
<evidence type="ECO:0000256" key="3">
    <source>
        <dbReference type="ARBA" id="ARBA00023136"/>
    </source>
</evidence>
<sequence length="752" mass="83928">MKTSQSTDEEQKKKRRQTKIMPFYMQEKLMVGFVFLILLFAILSIVIFRMVQKNGEEYNRIVLGQRQSGYGSRAIQAKRGDILDRNGTVLATSQKVYNIIVDPKVITSRADDRYLKASLDALQEYFPGDERLSTVENTLNQQKSLAGNKKSAYLKFKEGLSFEEKEAFQKFMDDKNAAYRKNGNKYEIKGIWFEDKYKRSYPYKDLACNIIGFSSADSEDGTGGVEQYYNQSLVGVNGREYGYLDSDTKLQSVIREATDGNSIVTTINFNIQRTVEKYLQDWQKNDIGSKMAAAIVMNPKNGEILAMASTNQFDLNHPRDLDKNVYPDSLLQELGKKEALAEYKREHNNQSITEEEIPSHYSNEDILSLGTQVAWNQMWRNVPISDTYEPGSTVKPFTIAGALEESAIKESTQFNCEGFITLSDGVKTWTIRCHKRDGHGTLDAEHALMQSCNVYLMNTAFQEGAENFVKYQHIFGFGEKTGIDLPGEADTSALVYKADSLGKTSLATNSFGQNYNVSMIQMAAAFSSAINGGSYFKPHVVKQILNANGTVMKEIEPELLRVTCSQATSDFLKEALYQTVEQGTGRPAKIKGYHVGGKTGTAQKLPRYEKNYLVSFCGFAPVEDPEILVYVIVDTPNLDGEEQASASFATKIEQKIMNDALQFLNIPAQGETDPEASLNKDLQEGIRTLDESGIVEGASESAAESTEQASLESDEKQDNEDSVPGELPESVATESKAINNDDREEDESENGN</sequence>
<dbReference type="InterPro" id="IPR050515">
    <property type="entry name" value="Beta-lactam/transpept"/>
</dbReference>
<dbReference type="Pfam" id="PF00905">
    <property type="entry name" value="Transpeptidase"/>
    <property type="match status" value="1"/>
</dbReference>
<dbReference type="InterPro" id="IPR012338">
    <property type="entry name" value="Beta-lactam/transpept-like"/>
</dbReference>
<keyword evidence="5" id="KW-0812">Transmembrane</keyword>
<evidence type="ECO:0000256" key="2">
    <source>
        <dbReference type="ARBA" id="ARBA00007171"/>
    </source>
</evidence>
<evidence type="ECO:0000313" key="9">
    <source>
        <dbReference type="Proteomes" id="UP000018461"/>
    </source>
</evidence>
<comment type="similarity">
    <text evidence="2">Belongs to the transpeptidase family.</text>
</comment>